<name>A0A9P5YPW9_9AGAR</name>
<dbReference type="OrthoDB" id="3184970at2759"/>
<evidence type="ECO:0008006" key="3">
    <source>
        <dbReference type="Google" id="ProtNLM"/>
    </source>
</evidence>
<dbReference type="EMBL" id="MU155529">
    <property type="protein sequence ID" value="KAF9472499.1"/>
    <property type="molecule type" value="Genomic_DNA"/>
</dbReference>
<dbReference type="Proteomes" id="UP000807469">
    <property type="component" value="Unassembled WGS sequence"/>
</dbReference>
<evidence type="ECO:0000313" key="1">
    <source>
        <dbReference type="EMBL" id="KAF9472499.1"/>
    </source>
</evidence>
<sequence length="184" mass="20390">MDPASTATAQRKSDIFSEQDADVVFVSSDNVLFEIHSIHLNLSTSIGLARDSNTPDGVSDHVSLPEPSNVLEVIFQFIEPPPLSRNYLQPAIMDMDPTLFFRVAEAAEKYVVYSALGICFARMGMLVTKYPLDVLNHSFLHGHVDLADRAARESLTQALNDVAMKLTAPGLLPRFQIQVHDKHE</sequence>
<organism evidence="1 2">
    <name type="scientific">Pholiota conissans</name>
    <dbReference type="NCBI Taxonomy" id="109636"/>
    <lineage>
        <taxon>Eukaryota</taxon>
        <taxon>Fungi</taxon>
        <taxon>Dikarya</taxon>
        <taxon>Basidiomycota</taxon>
        <taxon>Agaricomycotina</taxon>
        <taxon>Agaricomycetes</taxon>
        <taxon>Agaricomycetidae</taxon>
        <taxon>Agaricales</taxon>
        <taxon>Agaricineae</taxon>
        <taxon>Strophariaceae</taxon>
        <taxon>Pholiota</taxon>
    </lineage>
</organism>
<evidence type="ECO:0000313" key="2">
    <source>
        <dbReference type="Proteomes" id="UP000807469"/>
    </source>
</evidence>
<comment type="caution">
    <text evidence="1">The sequence shown here is derived from an EMBL/GenBank/DDBJ whole genome shotgun (WGS) entry which is preliminary data.</text>
</comment>
<gene>
    <name evidence="1" type="ORF">BDN70DRAFT_938145</name>
</gene>
<reference evidence="1" key="1">
    <citation type="submission" date="2020-11" db="EMBL/GenBank/DDBJ databases">
        <authorList>
            <consortium name="DOE Joint Genome Institute"/>
            <person name="Ahrendt S."/>
            <person name="Riley R."/>
            <person name="Andreopoulos W."/>
            <person name="Labutti K."/>
            <person name="Pangilinan J."/>
            <person name="Ruiz-Duenas F.J."/>
            <person name="Barrasa J.M."/>
            <person name="Sanchez-Garcia M."/>
            <person name="Camarero S."/>
            <person name="Miyauchi S."/>
            <person name="Serrano A."/>
            <person name="Linde D."/>
            <person name="Babiker R."/>
            <person name="Drula E."/>
            <person name="Ayuso-Fernandez I."/>
            <person name="Pacheco R."/>
            <person name="Padilla G."/>
            <person name="Ferreira P."/>
            <person name="Barriuso J."/>
            <person name="Kellner H."/>
            <person name="Castanera R."/>
            <person name="Alfaro M."/>
            <person name="Ramirez L."/>
            <person name="Pisabarro A.G."/>
            <person name="Kuo A."/>
            <person name="Tritt A."/>
            <person name="Lipzen A."/>
            <person name="He G."/>
            <person name="Yan M."/>
            <person name="Ng V."/>
            <person name="Cullen D."/>
            <person name="Martin F."/>
            <person name="Rosso M.-N."/>
            <person name="Henrissat B."/>
            <person name="Hibbett D."/>
            <person name="Martinez A.T."/>
            <person name="Grigoriev I.V."/>
        </authorList>
    </citation>
    <scope>NUCLEOTIDE SEQUENCE</scope>
    <source>
        <strain evidence="1">CIRM-BRFM 674</strain>
    </source>
</reference>
<keyword evidence="2" id="KW-1185">Reference proteome</keyword>
<proteinExistence type="predicted"/>
<accession>A0A9P5YPW9</accession>
<dbReference type="AlphaFoldDB" id="A0A9P5YPW9"/>
<protein>
    <recommendedName>
        <fullName evidence="3">BTB domain-containing protein</fullName>
    </recommendedName>
</protein>